<sequence>MMNSLIIALCCGLLIGCASTDPYGYAPVALRLQQDDAVGDCARLFQVSDRLIDEAGTRDAQAPRVPGFPYRRVDRVLAQMAVQSDLTAPQAQAWSVALAVLDAAARRIELGNASHDATAFTDALASCRQLLAWVDQNELPALLEAIQVPDDYSIGMRALGLYPLTRYTFAAGIRSWQRDTLAEFAAQAETDPFAAMRRRYTVSESLATMPTLLNLPELGLPVLTRQTLTRLILLHAPQLDIATASEADHPGALVWRIGYDGRPRIDVGLNQPVLYVRTSHAHFGGRWLLQLIYTVWFSARPPVHAYDVLAGRLDGLMWRVTLAEDGTPLVYDTIHPCGCYHLFIPTEQVQARPQTESIDENLFAPQTLRSPATHERVVLKLAAGTHYLQRVEIDVARQDHSVALVLRDDDELRALPLPDGGSRSAFTPDGLIDGSERLERFYFWPMGVVSAGQMRQWGRHATAFVGRRHFDDPTLIDRYFERLP</sequence>
<dbReference type="AlphaFoldDB" id="A0A080M9G8"/>
<feature type="signal peptide" evidence="1">
    <location>
        <begin position="1"/>
        <end position="20"/>
    </location>
</feature>
<dbReference type="KEGG" id="acog:HWD57_01660"/>
<name>A0A080M9G8_9PROT</name>
<reference evidence="2 4" key="1">
    <citation type="submission" date="2014-02" db="EMBL/GenBank/DDBJ databases">
        <title>Expanding our view of genomic diversity in Candidatus Accumulibacter clades.</title>
        <authorList>
            <person name="Skennerton C.T."/>
            <person name="Barr J.J."/>
            <person name="Slater F.R."/>
            <person name="Bond P.L."/>
            <person name="Tyson G.W."/>
        </authorList>
    </citation>
    <scope>NUCLEOTIDE SEQUENCE [LARGE SCALE GENOMIC DNA]</scope>
    <source>
        <strain evidence="4">SK-02</strain>
    </source>
</reference>
<dbReference type="EMBL" id="JDST02000013">
    <property type="protein sequence ID" value="KFB77952.1"/>
    <property type="molecule type" value="Genomic_DNA"/>
</dbReference>
<evidence type="ECO:0000313" key="2">
    <source>
        <dbReference type="EMBL" id="KFB77952.1"/>
    </source>
</evidence>
<gene>
    <name evidence="2" type="ORF">AW06_000744</name>
    <name evidence="3" type="ORF">HWD57_01660</name>
</gene>
<evidence type="ECO:0000313" key="5">
    <source>
        <dbReference type="Proteomes" id="UP000509684"/>
    </source>
</evidence>
<protein>
    <submittedName>
        <fullName evidence="2">Uncharacterized protein</fullName>
    </submittedName>
</protein>
<evidence type="ECO:0000256" key="1">
    <source>
        <dbReference type="SAM" id="SignalP"/>
    </source>
</evidence>
<accession>A0A7D5N7W1</accession>
<keyword evidence="1" id="KW-0732">Signal</keyword>
<evidence type="ECO:0000313" key="4">
    <source>
        <dbReference type="Proteomes" id="UP000021315"/>
    </source>
</evidence>
<dbReference type="Proteomes" id="UP000509684">
    <property type="component" value="Chromosome"/>
</dbReference>
<reference evidence="3" key="3">
    <citation type="submission" date="2020-06" db="EMBL/GenBank/DDBJ databases">
        <authorList>
            <person name="Arumugam K."/>
            <person name="Besarab I."/>
            <person name="Haryono M."/>
            <person name="Bagci C."/>
            <person name="Beier S."/>
            <person name="Buchfink B."/>
            <person name="Gorska A."/>
            <person name="Qiu G."/>
            <person name="Huson D.H."/>
            <person name="Williams R.B."/>
        </authorList>
    </citation>
    <scope>NUCLEOTIDE SEQUENCE</scope>
    <source>
        <strain evidence="3">SSA1</strain>
    </source>
</reference>
<reference evidence="3 5" key="2">
    <citation type="journal article" date="2019" name="Microbiome">
        <title>Annotated bacterial chromosomes from frame-shift-corrected long-read metagenomic data.</title>
        <authorList>
            <person name="Arumugam K."/>
            <person name="Bagci C."/>
            <person name="Bessarab I."/>
            <person name="Beier S."/>
            <person name="Buchfink B."/>
            <person name="Gorska A."/>
            <person name="Qiu G."/>
            <person name="Huson D.H."/>
            <person name="Williams R.B.H."/>
        </authorList>
    </citation>
    <scope>NUCLEOTIDE SEQUENCE [LARGE SCALE GENOMIC DNA]</scope>
    <source>
        <strain evidence="3">SSA1</strain>
    </source>
</reference>
<organism evidence="2 4">
    <name type="scientific">Candidatus Accumulibacter cognatus</name>
    <dbReference type="NCBI Taxonomy" id="2954383"/>
    <lineage>
        <taxon>Bacteria</taxon>
        <taxon>Pseudomonadati</taxon>
        <taxon>Pseudomonadota</taxon>
        <taxon>Betaproteobacteria</taxon>
        <taxon>Candidatus Accumulibacter</taxon>
    </lineage>
</organism>
<keyword evidence="4" id="KW-1185">Reference proteome</keyword>
<dbReference type="Proteomes" id="UP000021315">
    <property type="component" value="Unassembled WGS sequence"/>
</dbReference>
<accession>A0A080M9G8</accession>
<dbReference type="EMBL" id="CP058708">
    <property type="protein sequence ID" value="QLH48635.1"/>
    <property type="molecule type" value="Genomic_DNA"/>
</dbReference>
<dbReference type="RefSeq" id="WP_034945594.1">
    <property type="nucleotide sequence ID" value="NZ_JDST02000013.1"/>
</dbReference>
<proteinExistence type="predicted"/>
<evidence type="ECO:0000313" key="3">
    <source>
        <dbReference type="EMBL" id="QLH48635.1"/>
    </source>
</evidence>
<dbReference type="STRING" id="1453999.AW06_000744"/>
<feature type="chain" id="PRO_5001750838" evidence="1">
    <location>
        <begin position="21"/>
        <end position="484"/>
    </location>
</feature>